<feature type="compositionally biased region" description="Basic and acidic residues" evidence="1">
    <location>
        <begin position="10"/>
        <end position="24"/>
    </location>
</feature>
<keyword evidence="3" id="KW-1185">Reference proteome</keyword>
<feature type="compositionally biased region" description="Acidic residues" evidence="1">
    <location>
        <begin position="30"/>
        <end position="40"/>
    </location>
</feature>
<protein>
    <submittedName>
        <fullName evidence="2">Uncharacterized protein</fullName>
    </submittedName>
</protein>
<evidence type="ECO:0000313" key="2">
    <source>
        <dbReference type="EMBL" id="MFH4974567.1"/>
    </source>
</evidence>
<dbReference type="Proteomes" id="UP001608902">
    <property type="component" value="Unassembled WGS sequence"/>
</dbReference>
<gene>
    <name evidence="2" type="ORF">AB6A40_001276</name>
</gene>
<comment type="caution">
    <text evidence="2">The sequence shown here is derived from an EMBL/GenBank/DDBJ whole genome shotgun (WGS) entry which is preliminary data.</text>
</comment>
<proteinExistence type="predicted"/>
<evidence type="ECO:0000313" key="3">
    <source>
        <dbReference type="Proteomes" id="UP001608902"/>
    </source>
</evidence>
<sequence>MEVEECPITKNEDNIRTVKREDSGLHSSSSEEEFIVISEDEVSNQTEMEPLFDFRGSEFDMKPWASALSAPLPDSSDEDDDFCFTLQKNEGDLKESDSLVSDGLSGSDCSLNILSKVLPAANFCMNVVGHAGEIISR</sequence>
<organism evidence="2 3">
    <name type="scientific">Gnathostoma spinigerum</name>
    <dbReference type="NCBI Taxonomy" id="75299"/>
    <lineage>
        <taxon>Eukaryota</taxon>
        <taxon>Metazoa</taxon>
        <taxon>Ecdysozoa</taxon>
        <taxon>Nematoda</taxon>
        <taxon>Chromadorea</taxon>
        <taxon>Rhabditida</taxon>
        <taxon>Spirurina</taxon>
        <taxon>Gnathostomatomorpha</taxon>
        <taxon>Gnathostomatoidea</taxon>
        <taxon>Gnathostomatidae</taxon>
        <taxon>Gnathostoma</taxon>
    </lineage>
</organism>
<evidence type="ECO:0000256" key="1">
    <source>
        <dbReference type="SAM" id="MobiDB-lite"/>
    </source>
</evidence>
<accession>A0ABD6ED05</accession>
<feature type="region of interest" description="Disordered" evidence="1">
    <location>
        <begin position="1"/>
        <end position="40"/>
    </location>
</feature>
<name>A0ABD6ED05_9BILA</name>
<dbReference type="EMBL" id="JBGFUD010000460">
    <property type="protein sequence ID" value="MFH4974567.1"/>
    <property type="molecule type" value="Genomic_DNA"/>
</dbReference>
<dbReference type="AlphaFoldDB" id="A0ABD6ED05"/>
<reference evidence="2 3" key="1">
    <citation type="submission" date="2024-08" db="EMBL/GenBank/DDBJ databases">
        <title>Gnathostoma spinigerum genome.</title>
        <authorList>
            <person name="Gonzalez-Bertolin B."/>
            <person name="Monzon S."/>
            <person name="Zaballos A."/>
            <person name="Jimenez P."/>
            <person name="Dekumyoy P."/>
            <person name="Varona S."/>
            <person name="Cuesta I."/>
            <person name="Sumanam S."/>
            <person name="Adisakwattana P."/>
            <person name="Gasser R.B."/>
            <person name="Hernandez-Gonzalez A."/>
            <person name="Young N.D."/>
            <person name="Perteguer M.J."/>
        </authorList>
    </citation>
    <scope>NUCLEOTIDE SEQUENCE [LARGE SCALE GENOMIC DNA]</scope>
    <source>
        <strain evidence="2">AL3</strain>
        <tissue evidence="2">Liver</tissue>
    </source>
</reference>